<name>A0A0M0F7H7_CELCE</name>
<protein>
    <submittedName>
        <fullName evidence="3">Uncharacterized protein</fullName>
    </submittedName>
</protein>
<proteinExistence type="predicted"/>
<dbReference type="AlphaFoldDB" id="A0A0M0F7H7"/>
<dbReference type="Gene3D" id="2.60.120.600">
    <property type="entry name" value="Domain of unknown function DUF1214, C-terminal domain"/>
    <property type="match status" value="1"/>
</dbReference>
<reference evidence="3 4" key="1">
    <citation type="journal article" date="2015" name="Sci. Rep.">
        <title>Functional and structural properties of a novel cellulosome-like multienzyme complex: efficient glycoside hydrolysis of water-insoluble 7-xylosyl-10-deacetylpaclitaxel.</title>
        <authorList>
            <person name="Dou T.Y."/>
            <person name="Luan H.W."/>
            <person name="Ge G.B."/>
            <person name="Dong M.M."/>
            <person name="Zou H.F."/>
            <person name="He Y.Q."/>
            <person name="Cui P."/>
            <person name="Wang J.Y."/>
            <person name="Hao D.C."/>
            <person name="Yang S.L."/>
            <person name="Yang L."/>
        </authorList>
    </citation>
    <scope>NUCLEOTIDE SEQUENCE [LARGE SCALE GENOMIC DNA]</scope>
    <source>
        <strain evidence="3 4">F16</strain>
    </source>
</reference>
<feature type="domain" description="DUF1214" evidence="1">
    <location>
        <begin position="365"/>
        <end position="471"/>
    </location>
</feature>
<dbReference type="RefSeq" id="WP_082379799.1">
    <property type="nucleotide sequence ID" value="NZ_KQ435290.1"/>
</dbReference>
<dbReference type="InterPro" id="IPR037050">
    <property type="entry name" value="DUF1254_sf"/>
</dbReference>
<dbReference type="EMBL" id="ATNL01000008">
    <property type="protein sequence ID" value="KON73519.1"/>
    <property type="molecule type" value="Genomic_DNA"/>
</dbReference>
<dbReference type="Proteomes" id="UP000037387">
    <property type="component" value="Unassembled WGS sequence"/>
</dbReference>
<evidence type="ECO:0000259" key="1">
    <source>
        <dbReference type="Pfam" id="PF06742"/>
    </source>
</evidence>
<dbReference type="Gene3D" id="1.10.3360.10">
    <property type="entry name" value="VPA0735-like domain"/>
    <property type="match status" value="1"/>
</dbReference>
<dbReference type="InterPro" id="IPR010679">
    <property type="entry name" value="DUF1254"/>
</dbReference>
<keyword evidence="4" id="KW-1185">Reference proteome</keyword>
<accession>A0A0M0F7H7</accession>
<gene>
    <name evidence="3" type="ORF">M768_11295</name>
</gene>
<comment type="caution">
    <text evidence="3">The sequence shown here is derived from an EMBL/GenBank/DDBJ whole genome shotgun (WGS) entry which is preliminary data.</text>
</comment>
<evidence type="ECO:0000313" key="3">
    <source>
        <dbReference type="EMBL" id="KON73519.1"/>
    </source>
</evidence>
<organism evidence="3 4">
    <name type="scientific">Cellulosimicrobium cellulans F16</name>
    <dbReference type="NCBI Taxonomy" id="1350482"/>
    <lineage>
        <taxon>Bacteria</taxon>
        <taxon>Bacillati</taxon>
        <taxon>Actinomycetota</taxon>
        <taxon>Actinomycetes</taxon>
        <taxon>Micrococcales</taxon>
        <taxon>Promicromonosporaceae</taxon>
        <taxon>Cellulosimicrobium</taxon>
    </lineage>
</organism>
<dbReference type="Pfam" id="PF06742">
    <property type="entry name" value="DUF1214"/>
    <property type="match status" value="1"/>
</dbReference>
<feature type="domain" description="DUF1254" evidence="2">
    <location>
        <begin position="96"/>
        <end position="201"/>
    </location>
</feature>
<dbReference type="PANTHER" id="PTHR36509">
    <property type="entry name" value="BLL3101 PROTEIN"/>
    <property type="match status" value="1"/>
</dbReference>
<dbReference type="PANTHER" id="PTHR36509:SF3">
    <property type="entry name" value="SIGNAL PEPTIDE PROTEIN"/>
    <property type="match status" value="1"/>
</dbReference>
<evidence type="ECO:0000259" key="2">
    <source>
        <dbReference type="Pfam" id="PF06863"/>
    </source>
</evidence>
<dbReference type="InterPro" id="IPR037049">
    <property type="entry name" value="DUF1214_C_sf"/>
</dbReference>
<dbReference type="Gene3D" id="2.60.40.1610">
    <property type="entry name" value="Domain of unknown function DUF1254"/>
    <property type="match status" value="1"/>
</dbReference>
<dbReference type="SUPFAM" id="SSF160935">
    <property type="entry name" value="VPA0735-like"/>
    <property type="match status" value="1"/>
</dbReference>
<dbReference type="Pfam" id="PF06863">
    <property type="entry name" value="DUF1254"/>
    <property type="match status" value="1"/>
</dbReference>
<evidence type="ECO:0000313" key="4">
    <source>
        <dbReference type="Proteomes" id="UP000037387"/>
    </source>
</evidence>
<dbReference type="PATRIC" id="fig|1350482.3.peg.2272"/>
<sequence length="489" mass="52580">MSDASTGSSTDESTATSARADALAAAVAAVSTPSPVDTPLGRFELVDGVPTPESVERLYGSLDFLRGVEAFLSAMPGASLVAMRRGFRELGLLRSNQVGYTDPRADSGGIFLTPNTATTYGSLFVDLRETGPLVIEPPKNSLCVVDDFWFRYVADMGIAGPDRGEGGRYLFLPPGYDGEVPDGYFVYRTPTFTNWVVLRALGGVPAMKETRIYPLADAGDPPPTEFVNIAGTRVNTVHANDASFFDEVAEIVAEEPTSALDPERAGLLRAVGIVPGRAFDPSPELRATLDTAARAGAAISRALVYSPRDPEARVAPGSSWLQAFIGGSYEFLADGARLLDARAQFHFFATVITPAMAHAQVGAGSAYAYTAHDAQGRILDGARTYRLVLPPNPPAKNFWSVDLYDTQTRSLLQTDDPYPSLLSLSGTVATEEDGSTVLWFGPEPPAGRESNWVGTVPGRSWFPMLRLYGPLEPWFDRTWLPGDLELVED</sequence>
<dbReference type="InterPro" id="IPR010621">
    <property type="entry name" value="DUF1214"/>
</dbReference>